<dbReference type="Gene3D" id="3.30.1490.70">
    <property type="match status" value="1"/>
</dbReference>
<gene>
    <name evidence="7" type="ORF">SAMN02745204_01342</name>
</gene>
<proteinExistence type="predicted"/>
<dbReference type="Proteomes" id="UP000242857">
    <property type="component" value="Unassembled WGS sequence"/>
</dbReference>
<dbReference type="EMBL" id="FQUK01000019">
    <property type="protein sequence ID" value="SHE88952.1"/>
    <property type="molecule type" value="Genomic_DNA"/>
</dbReference>
<evidence type="ECO:0000256" key="1">
    <source>
        <dbReference type="ARBA" id="ARBA00022598"/>
    </source>
</evidence>
<dbReference type="GO" id="GO:0006260">
    <property type="term" value="P:DNA replication"/>
    <property type="evidence" value="ECO:0007669"/>
    <property type="project" value="UniProtKB-KW"/>
</dbReference>
<keyword evidence="2" id="KW-0235">DNA replication</keyword>
<dbReference type="STRING" id="213588.SAMN02745204_01342"/>
<evidence type="ECO:0000256" key="4">
    <source>
        <dbReference type="ARBA" id="ARBA00023204"/>
    </source>
</evidence>
<dbReference type="CDD" id="cd07896">
    <property type="entry name" value="Adenylation_kDNA_ligase_like"/>
    <property type="match status" value="1"/>
</dbReference>
<dbReference type="GO" id="GO:0006281">
    <property type="term" value="P:DNA repair"/>
    <property type="evidence" value="ECO:0007669"/>
    <property type="project" value="UniProtKB-KW"/>
</dbReference>
<protein>
    <submittedName>
        <fullName evidence="7">ATP dependent DNA ligase domain-containing protein</fullName>
    </submittedName>
</protein>
<evidence type="ECO:0000256" key="5">
    <source>
        <dbReference type="SAM" id="SignalP"/>
    </source>
</evidence>
<keyword evidence="1 7" id="KW-0436">Ligase</keyword>
<evidence type="ECO:0000313" key="8">
    <source>
        <dbReference type="Proteomes" id="UP000242857"/>
    </source>
</evidence>
<evidence type="ECO:0000256" key="3">
    <source>
        <dbReference type="ARBA" id="ARBA00022763"/>
    </source>
</evidence>
<name>A0A1M4X761_9GAMM</name>
<dbReference type="GO" id="GO:0005524">
    <property type="term" value="F:ATP binding"/>
    <property type="evidence" value="ECO:0007669"/>
    <property type="project" value="InterPro"/>
</dbReference>
<keyword evidence="8" id="KW-1185">Reference proteome</keyword>
<sequence length="361" mass="38173">MDLRAALLAVLLSSTCLTSSPVWAVALIPAPMLATSLRGDIDVRQYLVSEKLDGVRARWDGRRLLTRNGDPILVPAWFTAGWPATPLDGELWLGRGRFQQISDLVRAVRPDTTAWRTVRFMAFDLPADPAPFAQRATRLQALVAATAAPHLHAIAQSPVDSRAALDARLRSVLKSGGEGLMLHHMQARYQGGRSDALLKYKPVADAEARVIGYRPGRGKYAGLVGAVLVEDDAAAASHWAAACPTPTAAIRHRSVPASPTATTASPRTAHRALHATCGCVQTLRTAGPKRAVGRCGDAQAGASAASSTAMRTATPLATWVSTRDCGPSATSSVISMPRFIGPGCMTTASGAARRRRAAVRP</sequence>
<reference evidence="8" key="1">
    <citation type="submission" date="2016-11" db="EMBL/GenBank/DDBJ databases">
        <authorList>
            <person name="Varghese N."/>
            <person name="Submissions S."/>
        </authorList>
    </citation>
    <scope>NUCLEOTIDE SEQUENCE [LARGE SCALE GENOMIC DNA]</scope>
    <source>
        <strain evidence="8">DSM 14834</strain>
    </source>
</reference>
<dbReference type="GO" id="GO:0003910">
    <property type="term" value="F:DNA ligase (ATP) activity"/>
    <property type="evidence" value="ECO:0007669"/>
    <property type="project" value="InterPro"/>
</dbReference>
<keyword evidence="4" id="KW-0234">DNA repair</keyword>
<organism evidence="7 8">
    <name type="scientific">Thermomonas hydrothermalis</name>
    <dbReference type="NCBI Taxonomy" id="213588"/>
    <lineage>
        <taxon>Bacteria</taxon>
        <taxon>Pseudomonadati</taxon>
        <taxon>Pseudomonadota</taxon>
        <taxon>Gammaproteobacteria</taxon>
        <taxon>Lysobacterales</taxon>
        <taxon>Lysobacteraceae</taxon>
        <taxon>Thermomonas</taxon>
    </lineage>
</organism>
<accession>A0A1M4X761</accession>
<dbReference type="SUPFAM" id="SSF56091">
    <property type="entry name" value="DNA ligase/mRNA capping enzyme, catalytic domain"/>
    <property type="match status" value="1"/>
</dbReference>
<feature type="signal peptide" evidence="5">
    <location>
        <begin position="1"/>
        <end position="24"/>
    </location>
</feature>
<keyword evidence="5" id="KW-0732">Signal</keyword>
<dbReference type="Pfam" id="PF01068">
    <property type="entry name" value="DNA_ligase_A_M"/>
    <property type="match status" value="1"/>
</dbReference>
<keyword evidence="3" id="KW-0227">DNA damage</keyword>
<dbReference type="PANTHER" id="PTHR47810:SF1">
    <property type="entry name" value="DNA LIGASE B"/>
    <property type="match status" value="1"/>
</dbReference>
<dbReference type="NCBIfam" id="NF006592">
    <property type="entry name" value="PRK09125.1"/>
    <property type="match status" value="1"/>
</dbReference>
<evidence type="ECO:0000313" key="7">
    <source>
        <dbReference type="EMBL" id="SHE88952.1"/>
    </source>
</evidence>
<feature type="chain" id="PRO_5012273895" evidence="5">
    <location>
        <begin position="25"/>
        <end position="361"/>
    </location>
</feature>
<evidence type="ECO:0000259" key="6">
    <source>
        <dbReference type="Pfam" id="PF01068"/>
    </source>
</evidence>
<dbReference type="InterPro" id="IPR050326">
    <property type="entry name" value="NAD_dep_DNA_ligaseB"/>
</dbReference>
<dbReference type="Gene3D" id="3.30.470.30">
    <property type="entry name" value="DNA ligase/mRNA capping enzyme"/>
    <property type="match status" value="1"/>
</dbReference>
<dbReference type="InterPro" id="IPR012310">
    <property type="entry name" value="DNA_ligase_ATP-dep_cent"/>
</dbReference>
<dbReference type="GO" id="GO:0006310">
    <property type="term" value="P:DNA recombination"/>
    <property type="evidence" value="ECO:0007669"/>
    <property type="project" value="InterPro"/>
</dbReference>
<evidence type="ECO:0000256" key="2">
    <source>
        <dbReference type="ARBA" id="ARBA00022705"/>
    </source>
</evidence>
<feature type="domain" description="ATP-dependent DNA ligase family profile" evidence="6">
    <location>
        <begin position="31"/>
        <end position="201"/>
    </location>
</feature>
<dbReference type="AlphaFoldDB" id="A0A1M4X761"/>
<dbReference type="PANTHER" id="PTHR47810">
    <property type="entry name" value="DNA LIGASE"/>
    <property type="match status" value="1"/>
</dbReference>